<accession>A0AB38ZEG0</accession>
<evidence type="ECO:0000313" key="2">
    <source>
        <dbReference type="EMBL" id="WXI02662.1"/>
    </source>
</evidence>
<sequence length="250" mass="28090">MSKIWILLLLVGVVQYINAYPTVEENALEEGFEDDVLDDYPVIDFDDLSDEERGKVGDWFKDKWQKMKTSFKKVGAKLKAAFNKGRAFLKKKGIKIDPLNCKGTTCNSCVSFTLSKKKFCIKFTFSSTELQVTLTRQKDDQEPEAIFPPFKIPLGKVSTCVSMGKFLGKLCMQGVEGRFKSSDGKPHMTICCCGMLKTWNIGMKMCLLLQNGKFNMKFTPLLFPGDEENGVIMEAGEKEDEGKPVDAVPE</sequence>
<evidence type="ECO:0000256" key="1">
    <source>
        <dbReference type="SAM" id="SignalP"/>
    </source>
</evidence>
<feature type="signal peptide" evidence="1">
    <location>
        <begin position="1"/>
        <end position="19"/>
    </location>
</feature>
<dbReference type="AlphaFoldDB" id="A0AB38ZEG0"/>
<proteinExistence type="evidence at transcript level"/>
<protein>
    <submittedName>
        <fullName evidence="2">Venom redulysin 1</fullName>
    </submittedName>
</protein>
<keyword evidence="1" id="KW-0732">Signal</keyword>
<feature type="chain" id="PRO_5044294642" evidence="1">
    <location>
        <begin position="20"/>
        <end position="250"/>
    </location>
</feature>
<name>A0AB38ZEG0_9HEMI</name>
<dbReference type="EMBL" id="PP517412">
    <property type="protein sequence ID" value="WXI02662.1"/>
    <property type="molecule type" value="mRNA"/>
</dbReference>
<reference evidence="2" key="1">
    <citation type="submission" date="2024-03" db="EMBL/GenBank/DDBJ databases">
        <title>Venom adaptation and exaptation during the trophic switch to blood-feeding by kissing bugs (Reduviidae: Triatominae).</title>
        <authorList>
            <person name="Zdenek C.N."/>
            <person name="Cardoso F.C."/>
            <person name="Robinson S.D."/>
            <person name="Mercedes R.S."/>
            <person name="Raidjoe E.R."/>
            <person name="Hernandez-Vargas M.J."/>
            <person name="Jin J."/>
            <person name="Corzo G."/>
            <person name="Vetter I."/>
            <person name="King G.F."/>
            <person name="Fry B.G."/>
            <person name="Walker A."/>
        </authorList>
    </citation>
    <scope>NUCLEOTIDE SEQUENCE</scope>
</reference>
<organism evidence="2">
    <name type="scientific">Oncocephalus sp</name>
    <dbReference type="NCBI Taxonomy" id="2944721"/>
    <lineage>
        <taxon>Eukaryota</taxon>
        <taxon>Metazoa</taxon>
        <taxon>Ecdysozoa</taxon>
        <taxon>Arthropoda</taxon>
        <taxon>Hexapoda</taxon>
        <taxon>Insecta</taxon>
        <taxon>Pterygota</taxon>
        <taxon>Neoptera</taxon>
        <taxon>Paraneoptera</taxon>
        <taxon>Hemiptera</taxon>
        <taxon>Heteroptera</taxon>
        <taxon>Panheteroptera</taxon>
        <taxon>Cimicomorpha</taxon>
        <taxon>Reduviidae</taxon>
        <taxon>Stenopodainae</taxon>
        <taxon>Oncocephalus</taxon>
    </lineage>
</organism>